<sequence>MGSRDLLLACLHHLAFLLLVASLVAEWVLLRPVPRGEALARLGRIDALYGLSAVAVLAVGALRVAYGLKGAGYYLHNPWFWTKLGLFAAIGLVSIYPTIALLRWRRVQRLSPDFAPDPQELLPVRRCVALELALLPPLFVAAALMARHGLF</sequence>
<keyword evidence="1" id="KW-1133">Transmembrane helix</keyword>
<comment type="caution">
    <text evidence="2">The sequence shown here is derived from an EMBL/GenBank/DDBJ whole genome shotgun (WGS) entry which is preliminary data.</text>
</comment>
<keyword evidence="1" id="KW-0812">Transmembrane</keyword>
<dbReference type="InterPro" id="IPR018706">
    <property type="entry name" value="DUF2214_membrane"/>
</dbReference>
<dbReference type="Proteomes" id="UP000623958">
    <property type="component" value="Unassembled WGS sequence"/>
</dbReference>
<gene>
    <name evidence="2" type="ORF">GCM10009090_35470</name>
</gene>
<dbReference type="RefSeq" id="WP_434030024.1">
    <property type="nucleotide sequence ID" value="NZ_BNBA01000044.1"/>
</dbReference>
<organism evidence="2 3">
    <name type="scientific">Xanthomonas boreopolis</name>
    <dbReference type="NCBI Taxonomy" id="86183"/>
    <lineage>
        <taxon>Bacteria</taxon>
        <taxon>Pseudomonadati</taxon>
        <taxon>Pseudomonadota</taxon>
        <taxon>Gammaproteobacteria</taxon>
        <taxon>Lysobacterales</taxon>
        <taxon>Lysobacteraceae</taxon>
        <taxon>Xanthomonas</taxon>
    </lineage>
</organism>
<feature type="transmembrane region" description="Helical" evidence="1">
    <location>
        <begin position="80"/>
        <end position="102"/>
    </location>
</feature>
<feature type="transmembrane region" description="Helical" evidence="1">
    <location>
        <begin position="6"/>
        <end position="28"/>
    </location>
</feature>
<evidence type="ECO:0008006" key="4">
    <source>
        <dbReference type="Google" id="ProtNLM"/>
    </source>
</evidence>
<name>A0A919KK22_9XANT</name>
<protein>
    <recommendedName>
        <fullName evidence="4">DUF2214 domain-containing protein</fullName>
    </recommendedName>
</protein>
<evidence type="ECO:0000313" key="2">
    <source>
        <dbReference type="EMBL" id="GHH60272.1"/>
    </source>
</evidence>
<reference evidence="2" key="1">
    <citation type="journal article" date="2014" name="Int. J. Syst. Evol. Microbiol.">
        <title>Complete genome sequence of Corynebacterium casei LMG S-19264T (=DSM 44701T), isolated from a smear-ripened cheese.</title>
        <authorList>
            <consortium name="US DOE Joint Genome Institute (JGI-PGF)"/>
            <person name="Walter F."/>
            <person name="Albersmeier A."/>
            <person name="Kalinowski J."/>
            <person name="Ruckert C."/>
        </authorList>
    </citation>
    <scope>NUCLEOTIDE SEQUENCE</scope>
    <source>
        <strain evidence="2">JCM 13306</strain>
    </source>
</reference>
<keyword evidence="1" id="KW-0472">Membrane</keyword>
<accession>A0A919KK22</accession>
<dbReference type="EMBL" id="BNBA01000044">
    <property type="protein sequence ID" value="GHH60272.1"/>
    <property type="molecule type" value="Genomic_DNA"/>
</dbReference>
<feature type="transmembrane region" description="Helical" evidence="1">
    <location>
        <begin position="48"/>
        <end position="68"/>
    </location>
</feature>
<evidence type="ECO:0000256" key="1">
    <source>
        <dbReference type="SAM" id="Phobius"/>
    </source>
</evidence>
<evidence type="ECO:0000313" key="3">
    <source>
        <dbReference type="Proteomes" id="UP000623958"/>
    </source>
</evidence>
<dbReference type="Pfam" id="PF09980">
    <property type="entry name" value="DUF2214"/>
    <property type="match status" value="1"/>
</dbReference>
<dbReference type="AlphaFoldDB" id="A0A919KK22"/>
<keyword evidence="3" id="KW-1185">Reference proteome</keyword>
<reference evidence="2" key="2">
    <citation type="submission" date="2020-09" db="EMBL/GenBank/DDBJ databases">
        <authorList>
            <person name="Sun Q."/>
            <person name="Ohkuma M."/>
        </authorList>
    </citation>
    <scope>NUCLEOTIDE SEQUENCE</scope>
    <source>
        <strain evidence="2">JCM 13306</strain>
    </source>
</reference>
<proteinExistence type="predicted"/>